<dbReference type="OrthoDB" id="963016at2759"/>
<feature type="transmembrane region" description="Helical" evidence="1">
    <location>
        <begin position="84"/>
        <end position="105"/>
    </location>
</feature>
<accession>A0A9W7LJE0</accession>
<dbReference type="EMBL" id="BSYR01000003">
    <property type="protein sequence ID" value="GMI65540.1"/>
    <property type="molecule type" value="Genomic_DNA"/>
</dbReference>
<protein>
    <submittedName>
        <fullName evidence="3">LysM RLK1-interacting kinase 1</fullName>
    </submittedName>
</protein>
<dbReference type="Proteomes" id="UP001165190">
    <property type="component" value="Unassembled WGS sequence"/>
</dbReference>
<keyword evidence="3" id="KW-0808">Transferase</keyword>
<dbReference type="InterPro" id="IPR021720">
    <property type="entry name" value="Malectin_dom"/>
</dbReference>
<keyword evidence="1" id="KW-0812">Transmembrane</keyword>
<keyword evidence="1" id="KW-1133">Transmembrane helix</keyword>
<organism evidence="3 4">
    <name type="scientific">Hibiscus trionum</name>
    <name type="common">Flower of an hour</name>
    <dbReference type="NCBI Taxonomy" id="183268"/>
    <lineage>
        <taxon>Eukaryota</taxon>
        <taxon>Viridiplantae</taxon>
        <taxon>Streptophyta</taxon>
        <taxon>Embryophyta</taxon>
        <taxon>Tracheophyta</taxon>
        <taxon>Spermatophyta</taxon>
        <taxon>Magnoliopsida</taxon>
        <taxon>eudicotyledons</taxon>
        <taxon>Gunneridae</taxon>
        <taxon>Pentapetalae</taxon>
        <taxon>rosids</taxon>
        <taxon>malvids</taxon>
        <taxon>Malvales</taxon>
        <taxon>Malvaceae</taxon>
        <taxon>Malvoideae</taxon>
        <taxon>Hibiscus</taxon>
    </lineage>
</organism>
<dbReference type="AlphaFoldDB" id="A0A9W7LJE0"/>
<name>A0A9W7LJE0_HIBTR</name>
<comment type="caution">
    <text evidence="3">The sequence shown here is derived from an EMBL/GenBank/DDBJ whole genome shotgun (WGS) entry which is preliminary data.</text>
</comment>
<evidence type="ECO:0000313" key="4">
    <source>
        <dbReference type="Proteomes" id="UP001165190"/>
    </source>
</evidence>
<dbReference type="Gene3D" id="2.60.120.430">
    <property type="entry name" value="Galactose-binding lectin"/>
    <property type="match status" value="1"/>
</dbReference>
<reference evidence="3" key="1">
    <citation type="submission" date="2023-05" db="EMBL/GenBank/DDBJ databases">
        <title>Genome and transcriptome analyses reveal genes involved in the formation of fine ridges on petal epidermal cells in Hibiscus trionum.</title>
        <authorList>
            <person name="Koshimizu S."/>
            <person name="Masuda S."/>
            <person name="Ishii T."/>
            <person name="Shirasu K."/>
            <person name="Hoshino A."/>
            <person name="Arita M."/>
        </authorList>
    </citation>
    <scope>NUCLEOTIDE SEQUENCE</scope>
    <source>
        <strain evidence="3">Hamamatsu line</strain>
    </source>
</reference>
<dbReference type="GO" id="GO:0016301">
    <property type="term" value="F:kinase activity"/>
    <property type="evidence" value="ECO:0007669"/>
    <property type="project" value="UniProtKB-KW"/>
</dbReference>
<dbReference type="Pfam" id="PF11721">
    <property type="entry name" value="Malectin"/>
    <property type="match status" value="1"/>
</dbReference>
<sequence>MQGRRVLKYFHIKEAAGGEGRAVVRPFAVNVTDGTMEIHFRWAGKGTTNIPRRGVYGPLSSAISIVDPAYRPPKIKGGIATSTVLGIVGGAVLVALLLIVGILWWKDCLRRERTLEQDLKGIEFVTPYFDLGFEIN</sequence>
<keyword evidence="1" id="KW-0472">Membrane</keyword>
<keyword evidence="4" id="KW-1185">Reference proteome</keyword>
<evidence type="ECO:0000256" key="1">
    <source>
        <dbReference type="SAM" id="Phobius"/>
    </source>
</evidence>
<proteinExistence type="predicted"/>
<keyword evidence="3" id="KW-0418">Kinase</keyword>
<gene>
    <name evidence="3" type="ORF">HRI_000223300</name>
</gene>
<evidence type="ECO:0000259" key="2">
    <source>
        <dbReference type="Pfam" id="PF11721"/>
    </source>
</evidence>
<evidence type="ECO:0000313" key="3">
    <source>
        <dbReference type="EMBL" id="GMI65540.1"/>
    </source>
</evidence>
<feature type="domain" description="Malectin" evidence="2">
    <location>
        <begin position="2"/>
        <end position="63"/>
    </location>
</feature>